<name>A0ABT2ZRV2_9RHOB</name>
<evidence type="ECO:0000313" key="2">
    <source>
        <dbReference type="Proteomes" id="UP001652564"/>
    </source>
</evidence>
<comment type="caution">
    <text evidence="1">The sequence shown here is derived from an EMBL/GenBank/DDBJ whole genome shotgun (WGS) entry which is preliminary data.</text>
</comment>
<dbReference type="EMBL" id="JAOWKZ010000004">
    <property type="protein sequence ID" value="MCV2873887.1"/>
    <property type="molecule type" value="Genomic_DNA"/>
</dbReference>
<keyword evidence="2" id="KW-1185">Reference proteome</keyword>
<evidence type="ECO:0000313" key="1">
    <source>
        <dbReference type="EMBL" id="MCV2873887.1"/>
    </source>
</evidence>
<protein>
    <submittedName>
        <fullName evidence="1">Caspase family protein</fullName>
    </submittedName>
</protein>
<organism evidence="1 2">
    <name type="scientific">Albidovulum litorale</name>
    <dbReference type="NCBI Taxonomy" id="2984134"/>
    <lineage>
        <taxon>Bacteria</taxon>
        <taxon>Pseudomonadati</taxon>
        <taxon>Pseudomonadota</taxon>
        <taxon>Alphaproteobacteria</taxon>
        <taxon>Rhodobacterales</taxon>
        <taxon>Paracoccaceae</taxon>
        <taxon>Albidovulum</taxon>
    </lineage>
</organism>
<reference evidence="1 2" key="1">
    <citation type="submission" date="2022-10" db="EMBL/GenBank/DDBJ databases">
        <title>Defluviimonas sp. nov., isolated from ocean surface sediments.</title>
        <authorList>
            <person name="He W."/>
            <person name="Wang L."/>
            <person name="Zhang D.-F."/>
        </authorList>
    </citation>
    <scope>NUCLEOTIDE SEQUENCE [LARGE SCALE GENOMIC DNA]</scope>
    <source>
        <strain evidence="1 2">WL0050</strain>
    </source>
</reference>
<gene>
    <name evidence="1" type="ORF">OEZ71_16440</name>
</gene>
<dbReference type="RefSeq" id="WP_263741120.1">
    <property type="nucleotide sequence ID" value="NZ_JAOWKZ010000004.1"/>
</dbReference>
<proteinExistence type="predicted"/>
<dbReference type="Proteomes" id="UP001652564">
    <property type="component" value="Unassembled WGS sequence"/>
</dbReference>
<sequence>MDSNAHIPPLRNTVHDTQALAHTLERIGIDVTTQMGARETELAQSVWLRPVELSELETPLR</sequence>
<accession>A0ABT2ZRV2</accession>